<protein>
    <recommendedName>
        <fullName evidence="3">F-box domain-containing protein</fullName>
    </recommendedName>
</protein>
<reference evidence="2" key="2">
    <citation type="submission" date="2015-01" db="EMBL/GenBank/DDBJ databases">
        <title>Evolutionary Origins and Diversification of the Mycorrhizal Mutualists.</title>
        <authorList>
            <consortium name="DOE Joint Genome Institute"/>
            <consortium name="Mycorrhizal Genomics Consortium"/>
            <person name="Kohler A."/>
            <person name="Kuo A."/>
            <person name="Nagy L.G."/>
            <person name="Floudas D."/>
            <person name="Copeland A."/>
            <person name="Barry K.W."/>
            <person name="Cichocki N."/>
            <person name="Veneault-Fourrey C."/>
            <person name="LaButti K."/>
            <person name="Lindquist E.A."/>
            <person name="Lipzen A."/>
            <person name="Lundell T."/>
            <person name="Morin E."/>
            <person name="Murat C."/>
            <person name="Riley R."/>
            <person name="Ohm R."/>
            <person name="Sun H."/>
            <person name="Tunlid A."/>
            <person name="Henrissat B."/>
            <person name="Grigoriev I.V."/>
            <person name="Hibbett D.S."/>
            <person name="Martin F."/>
        </authorList>
    </citation>
    <scope>NUCLEOTIDE SEQUENCE [LARGE SCALE GENOMIC DNA]</scope>
    <source>
        <strain evidence="2">MUT 4182</strain>
    </source>
</reference>
<dbReference type="Gene3D" id="3.80.10.10">
    <property type="entry name" value="Ribonuclease Inhibitor"/>
    <property type="match status" value="1"/>
</dbReference>
<sequence>MEQPAEQTALLELDDASRAAAARVCQTWVEVALDVLWEDLKSPLPIMALLGPIKACEGAWDWNTGFPKGDWARFESYTRRVRSFAWDRRLLNFPESVVARRLAPDVPAELLYYVAENHGAYLLPQNQRLRWRASTDLELQMILAFLSPTLKGVDIEAQGNVSSSATSRLLRTLYEVLPHDMVSLRLVRPQGRMGDEMEVELMSVISIRSNLQVLRIPACPMNTAMFIPNLRVLEAELDSAWNSGPDARLLHLSENCPLIEDLRILFPSNSMLTVESIRPLFRCSRLRSLDLEYPGAVDIQTKHIGEMGSAWRDLEALHISSRRAHVSPVGRPSGVPIASLVTFAQAFSPKLHKLAIHVNSDDVPLPPDPPICFPNLEFFSVGTSQLAYSEAEQRRVIWFLGAVLPLRISSIHSESLSFDRSRSVFEFKPHEDGRWSTTAAWDGLSEMLYDYRKASSNGT</sequence>
<organism evidence="1 2">
    <name type="scientific">Tulasnella calospora MUT 4182</name>
    <dbReference type="NCBI Taxonomy" id="1051891"/>
    <lineage>
        <taxon>Eukaryota</taxon>
        <taxon>Fungi</taxon>
        <taxon>Dikarya</taxon>
        <taxon>Basidiomycota</taxon>
        <taxon>Agaricomycotina</taxon>
        <taxon>Agaricomycetes</taxon>
        <taxon>Cantharellales</taxon>
        <taxon>Tulasnellaceae</taxon>
        <taxon>Tulasnella</taxon>
    </lineage>
</organism>
<evidence type="ECO:0008006" key="3">
    <source>
        <dbReference type="Google" id="ProtNLM"/>
    </source>
</evidence>
<gene>
    <name evidence="1" type="ORF">M407DRAFT_28529</name>
</gene>
<dbReference type="OrthoDB" id="3543113at2759"/>
<accession>A0A0C3KKH9</accession>
<name>A0A0C3KKH9_9AGAM</name>
<reference evidence="1 2" key="1">
    <citation type="submission" date="2014-04" db="EMBL/GenBank/DDBJ databases">
        <authorList>
            <consortium name="DOE Joint Genome Institute"/>
            <person name="Kuo A."/>
            <person name="Girlanda M."/>
            <person name="Perotto S."/>
            <person name="Kohler A."/>
            <person name="Nagy L.G."/>
            <person name="Floudas D."/>
            <person name="Copeland A."/>
            <person name="Barry K.W."/>
            <person name="Cichocki N."/>
            <person name="Veneault-Fourrey C."/>
            <person name="LaButti K."/>
            <person name="Lindquist E.A."/>
            <person name="Lipzen A."/>
            <person name="Lundell T."/>
            <person name="Morin E."/>
            <person name="Murat C."/>
            <person name="Sun H."/>
            <person name="Tunlid A."/>
            <person name="Henrissat B."/>
            <person name="Grigoriev I.V."/>
            <person name="Hibbett D.S."/>
            <person name="Martin F."/>
            <person name="Nordberg H.P."/>
            <person name="Cantor M.N."/>
            <person name="Hua S.X."/>
        </authorList>
    </citation>
    <scope>NUCLEOTIDE SEQUENCE [LARGE SCALE GENOMIC DNA]</scope>
    <source>
        <strain evidence="1 2">MUT 4182</strain>
    </source>
</reference>
<dbReference type="SUPFAM" id="SSF52047">
    <property type="entry name" value="RNI-like"/>
    <property type="match status" value="1"/>
</dbReference>
<dbReference type="EMBL" id="KN823124">
    <property type="protein sequence ID" value="KIO21893.1"/>
    <property type="molecule type" value="Genomic_DNA"/>
</dbReference>
<dbReference type="Proteomes" id="UP000054248">
    <property type="component" value="Unassembled WGS sequence"/>
</dbReference>
<dbReference type="InterPro" id="IPR032675">
    <property type="entry name" value="LRR_dom_sf"/>
</dbReference>
<keyword evidence="2" id="KW-1185">Reference proteome</keyword>
<evidence type="ECO:0000313" key="1">
    <source>
        <dbReference type="EMBL" id="KIO21893.1"/>
    </source>
</evidence>
<dbReference type="AlphaFoldDB" id="A0A0C3KKH9"/>
<dbReference type="HOGENOM" id="CLU_021164_5_0_1"/>
<proteinExistence type="predicted"/>
<evidence type="ECO:0000313" key="2">
    <source>
        <dbReference type="Proteomes" id="UP000054248"/>
    </source>
</evidence>